<proteinExistence type="predicted"/>
<feature type="transmembrane region" description="Helical" evidence="1">
    <location>
        <begin position="12"/>
        <end position="38"/>
    </location>
</feature>
<dbReference type="Gene3D" id="1.20.1250.20">
    <property type="entry name" value="MFS general substrate transporter like domains"/>
    <property type="match status" value="1"/>
</dbReference>
<organism evidence="2 3">
    <name type="scientific">Gordonia phosphorivorans</name>
    <dbReference type="NCBI Taxonomy" id="1056982"/>
    <lineage>
        <taxon>Bacteria</taxon>
        <taxon>Bacillati</taxon>
        <taxon>Actinomycetota</taxon>
        <taxon>Actinomycetes</taxon>
        <taxon>Mycobacteriales</taxon>
        <taxon>Gordoniaceae</taxon>
        <taxon>Gordonia</taxon>
    </lineage>
</organism>
<name>A0ABV6HAS6_9ACTN</name>
<feature type="non-terminal residue" evidence="2">
    <location>
        <position position="108"/>
    </location>
</feature>
<dbReference type="Proteomes" id="UP001589783">
    <property type="component" value="Unassembled WGS sequence"/>
</dbReference>
<keyword evidence="1" id="KW-0812">Transmembrane</keyword>
<keyword evidence="3" id="KW-1185">Reference proteome</keyword>
<dbReference type="InterPro" id="IPR036259">
    <property type="entry name" value="MFS_trans_sf"/>
</dbReference>
<accession>A0ABV6HAS6</accession>
<keyword evidence="1" id="KW-1133">Transmembrane helix</keyword>
<evidence type="ECO:0000313" key="3">
    <source>
        <dbReference type="Proteomes" id="UP001589783"/>
    </source>
</evidence>
<keyword evidence="1" id="KW-0472">Membrane</keyword>
<feature type="transmembrane region" description="Helical" evidence="1">
    <location>
        <begin position="44"/>
        <end position="63"/>
    </location>
</feature>
<protein>
    <submittedName>
        <fullName evidence="2">MFS transporter</fullName>
    </submittedName>
</protein>
<comment type="caution">
    <text evidence="2">The sequence shown here is derived from an EMBL/GenBank/DDBJ whole genome shotgun (WGS) entry which is preliminary data.</text>
</comment>
<feature type="transmembrane region" description="Helical" evidence="1">
    <location>
        <begin position="75"/>
        <end position="94"/>
    </location>
</feature>
<gene>
    <name evidence="2" type="ORF">ACFFJD_14090</name>
</gene>
<dbReference type="SUPFAM" id="SSF103473">
    <property type="entry name" value="MFS general substrate transporter"/>
    <property type="match status" value="1"/>
</dbReference>
<reference evidence="2 3" key="1">
    <citation type="submission" date="2024-09" db="EMBL/GenBank/DDBJ databases">
        <authorList>
            <person name="Sun Q."/>
            <person name="Mori K."/>
        </authorList>
    </citation>
    <scope>NUCLEOTIDE SEQUENCE [LARGE SCALE GENOMIC DNA]</scope>
    <source>
        <strain evidence="2 3">CCM 7957</strain>
    </source>
</reference>
<sequence length="108" mass="11149">MQSPPIVRRGLLQPWFAGYMLVGLVVSGIVPILIPLSMDTRGEYAVGAVVAAFYLGTLAAPLFGSLADRTGTQRAVFIGSFPAIAAATAAFGLLDGTAARFCCMLIAG</sequence>
<dbReference type="EMBL" id="JBHLWV010000026">
    <property type="protein sequence ID" value="MFC0315980.1"/>
    <property type="molecule type" value="Genomic_DNA"/>
</dbReference>
<evidence type="ECO:0000313" key="2">
    <source>
        <dbReference type="EMBL" id="MFC0315980.1"/>
    </source>
</evidence>
<evidence type="ECO:0000256" key="1">
    <source>
        <dbReference type="SAM" id="Phobius"/>
    </source>
</evidence>